<sequence>MCRPALVHSGGRFSFHQATSAWLFRAAIAASRQSRSETSSAIRRSRSSSTRLRSATAASRSSRNLRASACAAWRARFASSSCSRRLASSSPPGMGSPGLVGGQLPGPTAKLVDRDQHLASVLAAD</sequence>
<reference evidence="2 3" key="1">
    <citation type="submission" date="2018-11" db="EMBL/GenBank/DDBJ databases">
        <authorList>
            <person name="Teng T."/>
        </authorList>
    </citation>
    <scope>NUCLEOTIDE SEQUENCE [LARGE SCALE GENOMIC DNA]</scope>
</reference>
<organism evidence="2 3">
    <name type="scientific">Mycobacterium phage Henu3</name>
    <dbReference type="NCBI Taxonomy" id="2492961"/>
    <lineage>
        <taxon>Viruses</taxon>
        <taxon>Duplodnaviria</taxon>
        <taxon>Heunggongvirae</taxon>
        <taxon>Uroviricota</taxon>
        <taxon>Caudoviricetes</taxon>
        <taxon>Weiservirinae</taxon>
        <taxon>Fionnbharthvirus</taxon>
        <taxon>Fionnbharthvirus henu3</taxon>
    </lineage>
</organism>
<protein>
    <submittedName>
        <fullName evidence="2">Uncharacterized protein</fullName>
    </submittedName>
</protein>
<feature type="compositionally biased region" description="Low complexity" evidence="1">
    <location>
        <begin position="84"/>
        <end position="93"/>
    </location>
</feature>
<feature type="region of interest" description="Disordered" evidence="1">
    <location>
        <begin position="84"/>
        <end position="109"/>
    </location>
</feature>
<evidence type="ECO:0000313" key="2">
    <source>
        <dbReference type="EMBL" id="QAU04987.1"/>
    </source>
</evidence>
<name>A0A410T7K1_9CAUD</name>
<accession>A0A410T7K1</accession>
<feature type="compositionally biased region" description="Gly residues" evidence="1">
    <location>
        <begin position="95"/>
        <end position="104"/>
    </location>
</feature>
<proteinExistence type="predicted"/>
<dbReference type="EMBL" id="MK224497">
    <property type="protein sequence ID" value="QAU04987.1"/>
    <property type="molecule type" value="Genomic_DNA"/>
</dbReference>
<keyword evidence="3" id="KW-1185">Reference proteome</keyword>
<evidence type="ECO:0000256" key="1">
    <source>
        <dbReference type="SAM" id="MobiDB-lite"/>
    </source>
</evidence>
<gene>
    <name evidence="2" type="ORF">Henu3_gp43</name>
</gene>
<dbReference type="Proteomes" id="UP000290904">
    <property type="component" value="Segment"/>
</dbReference>
<feature type="region of interest" description="Disordered" evidence="1">
    <location>
        <begin position="31"/>
        <end position="66"/>
    </location>
</feature>
<evidence type="ECO:0000313" key="3">
    <source>
        <dbReference type="Proteomes" id="UP000290904"/>
    </source>
</evidence>